<organism evidence="8 9">
    <name type="scientific">Talaromyces proteolyticus</name>
    <dbReference type="NCBI Taxonomy" id="1131652"/>
    <lineage>
        <taxon>Eukaryota</taxon>
        <taxon>Fungi</taxon>
        <taxon>Dikarya</taxon>
        <taxon>Ascomycota</taxon>
        <taxon>Pezizomycotina</taxon>
        <taxon>Eurotiomycetes</taxon>
        <taxon>Eurotiomycetidae</taxon>
        <taxon>Eurotiales</taxon>
        <taxon>Trichocomaceae</taxon>
        <taxon>Talaromyces</taxon>
        <taxon>Talaromyces sect. Bacilispori</taxon>
    </lineage>
</organism>
<dbReference type="RefSeq" id="XP_046066740.1">
    <property type="nucleotide sequence ID" value="XM_046221121.1"/>
</dbReference>
<feature type="transmembrane region" description="Helical" evidence="6">
    <location>
        <begin position="52"/>
        <end position="74"/>
    </location>
</feature>
<keyword evidence="4 6" id="KW-0472">Membrane</keyword>
<dbReference type="EMBL" id="JAJTJA010000013">
    <property type="protein sequence ID" value="KAH8690544.1"/>
    <property type="molecule type" value="Genomic_DNA"/>
</dbReference>
<comment type="subcellular location">
    <subcellularLocation>
        <location evidence="1">Membrane</location>
        <topology evidence="1">Multi-pass membrane protein</topology>
    </subcellularLocation>
</comment>
<keyword evidence="9" id="KW-1185">Reference proteome</keyword>
<dbReference type="Proteomes" id="UP001201262">
    <property type="component" value="Unassembled WGS sequence"/>
</dbReference>
<feature type="transmembrane region" description="Helical" evidence="6">
    <location>
        <begin position="94"/>
        <end position="113"/>
    </location>
</feature>
<evidence type="ECO:0000313" key="9">
    <source>
        <dbReference type="Proteomes" id="UP001201262"/>
    </source>
</evidence>
<accession>A0AAD4KHI0</accession>
<evidence type="ECO:0000256" key="6">
    <source>
        <dbReference type="SAM" id="Phobius"/>
    </source>
</evidence>
<evidence type="ECO:0000256" key="3">
    <source>
        <dbReference type="ARBA" id="ARBA00022989"/>
    </source>
</evidence>
<dbReference type="InterPro" id="IPR049326">
    <property type="entry name" value="Rhodopsin_dom_fungi"/>
</dbReference>
<keyword evidence="3 6" id="KW-1133">Transmembrane helix</keyword>
<comment type="similarity">
    <text evidence="5">Belongs to the SAT4 family.</text>
</comment>
<gene>
    <name evidence="8" type="ORF">BGW36DRAFT_432342</name>
</gene>
<feature type="transmembrane region" description="Helical" evidence="6">
    <location>
        <begin position="217"/>
        <end position="239"/>
    </location>
</feature>
<evidence type="ECO:0000256" key="2">
    <source>
        <dbReference type="ARBA" id="ARBA00022692"/>
    </source>
</evidence>
<proteinExistence type="inferred from homology"/>
<feature type="transmembrane region" description="Helical" evidence="6">
    <location>
        <begin position="251"/>
        <end position="274"/>
    </location>
</feature>
<dbReference type="InterPro" id="IPR052337">
    <property type="entry name" value="SAT4-like"/>
</dbReference>
<reference evidence="8" key="1">
    <citation type="submission" date="2021-12" db="EMBL/GenBank/DDBJ databases">
        <title>Convergent genome expansion in fungi linked to evolution of root-endophyte symbiosis.</title>
        <authorList>
            <consortium name="DOE Joint Genome Institute"/>
            <person name="Ke Y.-H."/>
            <person name="Bonito G."/>
            <person name="Liao H.-L."/>
            <person name="Looney B."/>
            <person name="Rojas-Flechas A."/>
            <person name="Nash J."/>
            <person name="Hameed K."/>
            <person name="Schadt C."/>
            <person name="Martin F."/>
            <person name="Crous P.W."/>
            <person name="Miettinen O."/>
            <person name="Magnuson J.K."/>
            <person name="Labbe J."/>
            <person name="Jacobson D."/>
            <person name="Doktycz M.J."/>
            <person name="Veneault-Fourrey C."/>
            <person name="Kuo A."/>
            <person name="Mondo S."/>
            <person name="Calhoun S."/>
            <person name="Riley R."/>
            <person name="Ohm R."/>
            <person name="LaButti K."/>
            <person name="Andreopoulos B."/>
            <person name="Pangilinan J."/>
            <person name="Nolan M."/>
            <person name="Tritt A."/>
            <person name="Clum A."/>
            <person name="Lipzen A."/>
            <person name="Daum C."/>
            <person name="Barry K."/>
            <person name="Grigoriev I.V."/>
            <person name="Vilgalys R."/>
        </authorList>
    </citation>
    <scope>NUCLEOTIDE SEQUENCE</scope>
    <source>
        <strain evidence="8">PMI_201</strain>
    </source>
</reference>
<evidence type="ECO:0000256" key="4">
    <source>
        <dbReference type="ARBA" id="ARBA00023136"/>
    </source>
</evidence>
<feature type="transmembrane region" description="Helical" evidence="6">
    <location>
        <begin position="134"/>
        <end position="161"/>
    </location>
</feature>
<dbReference type="GO" id="GO:0016020">
    <property type="term" value="C:membrane"/>
    <property type="evidence" value="ECO:0007669"/>
    <property type="project" value="UniProtKB-SubCell"/>
</dbReference>
<keyword evidence="2 6" id="KW-0812">Transmembrane</keyword>
<feature type="domain" description="Rhodopsin" evidence="7">
    <location>
        <begin position="37"/>
        <end position="279"/>
    </location>
</feature>
<feature type="transmembrane region" description="Helical" evidence="6">
    <location>
        <begin position="20"/>
        <end position="40"/>
    </location>
</feature>
<comment type="caution">
    <text evidence="8">The sequence shown here is derived from an EMBL/GenBank/DDBJ whole genome shotgun (WGS) entry which is preliminary data.</text>
</comment>
<evidence type="ECO:0000259" key="7">
    <source>
        <dbReference type="Pfam" id="PF20684"/>
    </source>
</evidence>
<evidence type="ECO:0000313" key="8">
    <source>
        <dbReference type="EMBL" id="KAH8690544.1"/>
    </source>
</evidence>
<dbReference type="AlphaFoldDB" id="A0AAD4KHI0"/>
<evidence type="ECO:0000256" key="1">
    <source>
        <dbReference type="ARBA" id="ARBA00004141"/>
    </source>
</evidence>
<dbReference type="GeneID" id="70251408"/>
<dbReference type="PANTHER" id="PTHR33048:SF156">
    <property type="entry name" value="INTEGRAL MEMBRANE PROTEIN"/>
    <property type="match status" value="1"/>
</dbReference>
<sequence length="342" mass="37813">MSSAKQPSPGFLEEDKRPTIWGVCAVFLALNTLSTVLRLISRRVNGIKWGWGEYLTLLGYVLITAMIGCSLADVKFGGVGLHAERVKQINPEMLVTWGKYVLIIPLIYLAAVVPPKLAILDLYLNIFISQTARIICYVTAGAVVANWAAATIAGFVSCIPLDHLWDPARSPHGHCFDTNAWFRWSSLVNMITDVIVMVLPVPTVLQLQCSFRMKLGIMFTFAMGSLGLVASILRFVTFFNTNAVADPTWSASTLIIWTNVEAGVYLIACCLPTYRPLARFIWHRSGLATKVKRSRDGTNSNPGLNTDSRIGYELSQSSNFIRLKGSKDVDDESIGLVLEERH</sequence>
<protein>
    <recommendedName>
        <fullName evidence="7">Rhodopsin domain-containing protein</fullName>
    </recommendedName>
</protein>
<feature type="transmembrane region" description="Helical" evidence="6">
    <location>
        <begin position="181"/>
        <end position="205"/>
    </location>
</feature>
<dbReference type="PANTHER" id="PTHR33048">
    <property type="entry name" value="PTH11-LIKE INTEGRAL MEMBRANE PROTEIN (AFU_ORTHOLOGUE AFUA_5G11245)"/>
    <property type="match status" value="1"/>
</dbReference>
<evidence type="ECO:0000256" key="5">
    <source>
        <dbReference type="ARBA" id="ARBA00038359"/>
    </source>
</evidence>
<dbReference type="Pfam" id="PF20684">
    <property type="entry name" value="Fung_rhodopsin"/>
    <property type="match status" value="1"/>
</dbReference>
<name>A0AAD4KHI0_9EURO</name>